<accession>A0A7M7N1N2</accession>
<keyword evidence="8 13" id="KW-0472">Membrane</keyword>
<feature type="disulfide bond" evidence="10">
    <location>
        <begin position="1240"/>
        <end position="1252"/>
    </location>
</feature>
<dbReference type="SMART" id="SM00042">
    <property type="entry name" value="CUB"/>
    <property type="match status" value="3"/>
</dbReference>
<feature type="compositionally biased region" description="Polar residues" evidence="12">
    <location>
        <begin position="65"/>
        <end position="99"/>
    </location>
</feature>
<dbReference type="GO" id="GO:0005886">
    <property type="term" value="C:plasma membrane"/>
    <property type="evidence" value="ECO:0007669"/>
    <property type="project" value="UniProtKB-SubCell"/>
</dbReference>
<dbReference type="SUPFAM" id="SSF63501">
    <property type="entry name" value="Frizzled cysteine-rich domain"/>
    <property type="match status" value="1"/>
</dbReference>
<keyword evidence="2 11" id="KW-0645">Protease</keyword>
<feature type="disulfide bond" evidence="10">
    <location>
        <begin position="481"/>
        <end position="496"/>
    </location>
</feature>
<dbReference type="InterPro" id="IPR036055">
    <property type="entry name" value="LDL_receptor-like_sf"/>
</dbReference>
<comment type="caution">
    <text evidence="10">Lacks conserved residue(s) required for the propagation of feature annotation.</text>
</comment>
<dbReference type="PROSITE" id="PS50024">
    <property type="entry name" value="SEA"/>
    <property type="match status" value="1"/>
</dbReference>
<evidence type="ECO:0000256" key="4">
    <source>
        <dbReference type="ARBA" id="ARBA00022801"/>
    </source>
</evidence>
<dbReference type="InterPro" id="IPR002172">
    <property type="entry name" value="LDrepeatLR_classA_rpt"/>
</dbReference>
<dbReference type="PROSITE" id="PS50068">
    <property type="entry name" value="LDLRA_2"/>
    <property type="match status" value="10"/>
</dbReference>
<evidence type="ECO:0000256" key="8">
    <source>
        <dbReference type="ARBA" id="ARBA00023136"/>
    </source>
</evidence>
<feature type="disulfide bond" evidence="10">
    <location>
        <begin position="1259"/>
        <end position="1274"/>
    </location>
</feature>
<evidence type="ECO:0000256" key="1">
    <source>
        <dbReference type="ARBA" id="ARBA00004401"/>
    </source>
</evidence>
<dbReference type="FunCoup" id="A0A7M7N1N2">
    <property type="interactions" value="636"/>
</dbReference>
<feature type="domain" description="CUB" evidence="14">
    <location>
        <begin position="952"/>
        <end position="1070"/>
    </location>
</feature>
<evidence type="ECO:0000256" key="5">
    <source>
        <dbReference type="ARBA" id="ARBA00022825"/>
    </source>
</evidence>
<dbReference type="PROSITE" id="PS00135">
    <property type="entry name" value="TRYPSIN_SER"/>
    <property type="match status" value="1"/>
</dbReference>
<evidence type="ECO:0000256" key="2">
    <source>
        <dbReference type="ARBA" id="ARBA00022670"/>
    </source>
</evidence>
<feature type="disulfide bond" evidence="10">
    <location>
        <begin position="925"/>
        <end position="943"/>
    </location>
</feature>
<dbReference type="Gene3D" id="4.10.400.10">
    <property type="entry name" value="Low-density Lipoprotein Receptor"/>
    <property type="match status" value="8"/>
</dbReference>
<dbReference type="Pfam" id="PF00089">
    <property type="entry name" value="Trypsin"/>
    <property type="match status" value="1"/>
</dbReference>
<dbReference type="InterPro" id="IPR036790">
    <property type="entry name" value="Frizzled_dom_sf"/>
</dbReference>
<feature type="domain" description="SEA" evidence="15">
    <location>
        <begin position="228"/>
        <end position="345"/>
    </location>
</feature>
<reference evidence="19" key="1">
    <citation type="submission" date="2015-02" db="EMBL/GenBank/DDBJ databases">
        <title>Genome sequencing for Strongylocentrotus purpuratus.</title>
        <authorList>
            <person name="Murali S."/>
            <person name="Liu Y."/>
            <person name="Vee V."/>
            <person name="English A."/>
            <person name="Wang M."/>
            <person name="Skinner E."/>
            <person name="Han Y."/>
            <person name="Muzny D.M."/>
            <person name="Worley K.C."/>
            <person name="Gibbs R.A."/>
        </authorList>
    </citation>
    <scope>NUCLEOTIDE SEQUENCE</scope>
</reference>
<dbReference type="KEGG" id="spu:579807"/>
<dbReference type="CDD" id="cd00041">
    <property type="entry name" value="CUB"/>
    <property type="match status" value="3"/>
</dbReference>
<feature type="domain" description="FZ" evidence="16">
    <location>
        <begin position="1269"/>
        <end position="1357"/>
    </location>
</feature>
<dbReference type="GeneID" id="579807"/>
<name>A0A7M7N1N2_STRPU</name>
<dbReference type="InParanoid" id="A0A7M7N1N2"/>
<dbReference type="Gene3D" id="2.60.120.290">
    <property type="entry name" value="Spermadhesin, CUB domain"/>
    <property type="match status" value="3"/>
</dbReference>
<dbReference type="PROSITE" id="PS50240">
    <property type="entry name" value="TRYPSIN_DOM"/>
    <property type="match status" value="1"/>
</dbReference>
<dbReference type="Gene3D" id="3.30.70.960">
    <property type="entry name" value="SEA domain"/>
    <property type="match status" value="1"/>
</dbReference>
<dbReference type="InterPro" id="IPR001254">
    <property type="entry name" value="Trypsin_dom"/>
</dbReference>
<reference evidence="18" key="2">
    <citation type="submission" date="2021-01" db="UniProtKB">
        <authorList>
            <consortium name="EnsemblMetazoa"/>
        </authorList>
    </citation>
    <scope>IDENTIFICATION</scope>
</reference>
<dbReference type="InterPro" id="IPR043504">
    <property type="entry name" value="Peptidase_S1_PA_chymotrypsin"/>
</dbReference>
<keyword evidence="6" id="KW-0735">Signal-anchor</keyword>
<protein>
    <submittedName>
        <fullName evidence="18">Uncharacterized protein</fullName>
    </submittedName>
</protein>
<feature type="domain" description="Peptidase S1" evidence="17">
    <location>
        <begin position="1411"/>
        <end position="1639"/>
    </location>
</feature>
<proteinExistence type="predicted"/>
<dbReference type="InterPro" id="IPR023415">
    <property type="entry name" value="LDLR_class-A_CS"/>
</dbReference>
<dbReference type="OMA" id="CECRSNE"/>
<feature type="disulfide bond" evidence="10">
    <location>
        <begin position="521"/>
        <end position="536"/>
    </location>
</feature>
<dbReference type="FunFam" id="2.40.10.10:FF:000003">
    <property type="entry name" value="Transmembrane serine protease 3"/>
    <property type="match status" value="1"/>
</dbReference>
<feature type="disulfide bond" evidence="10">
    <location>
        <begin position="1247"/>
        <end position="1265"/>
    </location>
</feature>
<keyword evidence="19" id="KW-1185">Reference proteome</keyword>
<feature type="domain" description="CUB" evidence="14">
    <location>
        <begin position="727"/>
        <end position="844"/>
    </location>
</feature>
<dbReference type="InterPro" id="IPR000082">
    <property type="entry name" value="SEA_dom"/>
</dbReference>
<evidence type="ECO:0000259" key="14">
    <source>
        <dbReference type="PROSITE" id="PS01180"/>
    </source>
</evidence>
<dbReference type="PROSITE" id="PS01180">
    <property type="entry name" value="CUB"/>
    <property type="match status" value="3"/>
</dbReference>
<feature type="disulfide bond" evidence="10">
    <location>
        <begin position="673"/>
        <end position="688"/>
    </location>
</feature>
<feature type="disulfide bond" evidence="10">
    <location>
        <begin position="633"/>
        <end position="648"/>
    </location>
</feature>
<dbReference type="PROSITE" id="PS50038">
    <property type="entry name" value="FZ"/>
    <property type="match status" value="1"/>
</dbReference>
<feature type="disulfide bond" evidence="10">
    <location>
        <begin position="889"/>
        <end position="907"/>
    </location>
</feature>
<evidence type="ECO:0000259" key="16">
    <source>
        <dbReference type="PROSITE" id="PS50038"/>
    </source>
</evidence>
<sequence length="1642" mass="177405">MNGSPARQPARLSGSGGHQNAAFEPDTYIEPVMIDDQPTHPKAGATQNGGRDNAGFQSGEPAVLNVNSDTNGYTGLDNTHLYQDLTPNGHSNSKPSQKNGHVPQGNAYEFEGETGQEVHEYEYPDAPVNSISGNVGKDGRPYGFGRQESYMFKGQTERDRTREEREIGKHKSHCSRICAVLVAILILIIIGAIIFVVFEFIVNKPDDVTTTTQLSRKFTTTTALPPAQIYMVTTSAMATLDLVYSTALANPNTTEYRELEANFTYSVETAFQNAEMPDVTYEGVIVNSFSSGSVVVNFDVLASHTQNTPPGQAAEQVAINAVEREVTVVLTALTEDNLSDLPFMSFNVTGSEIVVTSTPEPTTSQQPTEEITTEAMSTSIVTTPPTTTTLHYCSPFVTPTVKTDTPTSTATLSSQTTLISTTTPSIPETPSTVATSNAPSTTVTPSSATTVPISTTLSSACQPDETVCTDGVGCVAYTQFCDGTEQCQDGSDEQFCTGANCNETELACLDQTECYPADKICDDEFDCTDGSDENFCSSCNESTCFDGVECYPYTGLCDGNDDCTDGSDEQFCSSCPVGQMFCNDGFQCYDDSGLCDGNQDCTDGSDESFCTSCPVGQMFCNDGFQCYDDSGYCDGNQDCTDGSDELFCTSNCETNELACFDGSGCYVYPDQQCDGISQCIDGEDELYCPGVCTPDELACATGDKCYNATYQCDGIQDCDDQSDEQNCASELIVINLADLSDPYYLNSPNYPEKYPLNTNQSWLFIASSGNRPRIDVSDMYTEPNRDLLSFYSADGPTGQPLVLSGAMTRSGIISYQSSSEYLYATFTSDNAVSVRGFYAGVTQESATAVQCASTQYDCNDEMVCMPTDKTCSCPLPPSDCNPPTDCFSCDSGKCIPFEEECDGENQCAFGEDERNCMQRCESFLCNDGICVANSTVCDYVDDCTGGEDESGCSYPVGEETIDIIYGDVPYPLTSYGYPAEYPNNVLYSWKFIAGTGYKIRLQFTSFSTHDANDYVLIGDGDVIGSDPFLRLYGGGFVPEEILSQGGDIWITMVTDRNFRSTGFLAHITSVLQNEVLGACAPSDMLCGNHLCIKAERLCDVTPHCVLSTFEPGCPARIDLSGTSQQYQSVTSPFLTLYSANFPALYDNDIDATVYLTAPAGQRILAATRQFDIEADYDFLTFYEGHGTDSNDQIARISGLLPNQVIMSTGNQMTIVFQSDYSFSLYGFRIEIEGQASDGSCNSDEFSCMNGQCRPNNLVCNGEIDCIDFSDEDKCPTCQPVPSECSSVLPWTTTVFPNARYQSESDALQRYAELESTALSCDPSGQLLLCAALFPECPHYGTTRNLCPSVCEAVIDNCPMLSELSNACSGSTMVDANNGNPLCEARNGDPLDTMVCGTRPGYQGDSEVQPRIIGGTYAEMGEFPWIGSLRTLRGDLQCGATLLNEYWAVTAAHCTGVYEEIVFGDIKIDTESSYSVSPNIAEIIDHPNYFSTTGGDDITLIRFSEAVVFNDYVRPICLPSNVSETQIYRRCYAAGWGVIVSDGEDASNDLLKVLLGSIENDACGKIYDDIIPSKICAGYSAGGYDSCQGDSGGPLSCEGDDGRWHLVGITSYGTGCGDPGFPGVYTRVSSFLDFIEDNITPTS</sequence>
<dbReference type="InterPro" id="IPR035914">
    <property type="entry name" value="Sperma_CUB_dom_sf"/>
</dbReference>
<evidence type="ECO:0000256" key="12">
    <source>
        <dbReference type="SAM" id="MobiDB-lite"/>
    </source>
</evidence>
<dbReference type="PANTHER" id="PTHR24252">
    <property type="entry name" value="ACROSIN-RELATED"/>
    <property type="match status" value="1"/>
</dbReference>
<dbReference type="OrthoDB" id="10013209at2759"/>
<feature type="region of interest" description="Disordered" evidence="12">
    <location>
        <begin position="421"/>
        <end position="448"/>
    </location>
</feature>
<dbReference type="SMART" id="SM00020">
    <property type="entry name" value="Tryp_SPc"/>
    <property type="match status" value="1"/>
</dbReference>
<keyword evidence="3 13" id="KW-0812">Transmembrane</keyword>
<dbReference type="Pfam" id="PF00057">
    <property type="entry name" value="Ldl_recept_a"/>
    <property type="match status" value="3"/>
</dbReference>
<dbReference type="InterPro" id="IPR036364">
    <property type="entry name" value="SEA_dom_sf"/>
</dbReference>
<dbReference type="SUPFAM" id="SSF50494">
    <property type="entry name" value="Trypsin-like serine proteases"/>
    <property type="match status" value="1"/>
</dbReference>
<evidence type="ECO:0000259" key="15">
    <source>
        <dbReference type="PROSITE" id="PS50024"/>
    </source>
</evidence>
<dbReference type="CDD" id="cd00190">
    <property type="entry name" value="Tryp_SPc"/>
    <property type="match status" value="1"/>
</dbReference>
<dbReference type="InterPro" id="IPR000859">
    <property type="entry name" value="CUB_dom"/>
</dbReference>
<dbReference type="RefSeq" id="XP_030829643.1">
    <property type="nucleotide sequence ID" value="XM_030973783.1"/>
</dbReference>
<feature type="region of interest" description="Disordered" evidence="12">
    <location>
        <begin position="1"/>
        <end position="107"/>
    </location>
</feature>
<dbReference type="InterPro" id="IPR020067">
    <property type="entry name" value="Frizzled_dom"/>
</dbReference>
<dbReference type="PROSITE" id="PS01209">
    <property type="entry name" value="LDLRA_1"/>
    <property type="match status" value="3"/>
</dbReference>
<dbReference type="CDD" id="cd00112">
    <property type="entry name" value="LDLa"/>
    <property type="match status" value="10"/>
</dbReference>
<dbReference type="Pfam" id="PF00431">
    <property type="entry name" value="CUB"/>
    <property type="match status" value="2"/>
</dbReference>
<feature type="disulfide bond" evidence="10">
    <location>
        <begin position="595"/>
        <end position="610"/>
    </location>
</feature>
<evidence type="ECO:0000256" key="6">
    <source>
        <dbReference type="ARBA" id="ARBA00022968"/>
    </source>
</evidence>
<evidence type="ECO:0000256" key="9">
    <source>
        <dbReference type="ARBA" id="ARBA00023157"/>
    </source>
</evidence>
<dbReference type="SMART" id="SM00192">
    <property type="entry name" value="LDLa"/>
    <property type="match status" value="11"/>
</dbReference>
<feature type="transmembrane region" description="Helical" evidence="13">
    <location>
        <begin position="177"/>
        <end position="198"/>
    </location>
</feature>
<evidence type="ECO:0000256" key="7">
    <source>
        <dbReference type="ARBA" id="ARBA00022989"/>
    </source>
</evidence>
<organism evidence="18 19">
    <name type="scientific">Strongylocentrotus purpuratus</name>
    <name type="common">Purple sea urchin</name>
    <dbReference type="NCBI Taxonomy" id="7668"/>
    <lineage>
        <taxon>Eukaryota</taxon>
        <taxon>Metazoa</taxon>
        <taxon>Echinodermata</taxon>
        <taxon>Eleutherozoa</taxon>
        <taxon>Echinozoa</taxon>
        <taxon>Echinoidea</taxon>
        <taxon>Euechinoidea</taxon>
        <taxon>Echinacea</taxon>
        <taxon>Camarodonta</taxon>
        <taxon>Echinidea</taxon>
        <taxon>Strongylocentrotidae</taxon>
        <taxon>Strongylocentrotus</taxon>
    </lineage>
</organism>
<dbReference type="Gene3D" id="4.10.1220.10">
    <property type="entry name" value="EGF-type module"/>
    <property type="match status" value="1"/>
</dbReference>
<evidence type="ECO:0000313" key="19">
    <source>
        <dbReference type="Proteomes" id="UP000007110"/>
    </source>
</evidence>
<evidence type="ECO:0000259" key="17">
    <source>
        <dbReference type="PROSITE" id="PS50240"/>
    </source>
</evidence>
<dbReference type="SMART" id="SM00200">
    <property type="entry name" value="SEA"/>
    <property type="match status" value="1"/>
</dbReference>
<evidence type="ECO:0000256" key="11">
    <source>
        <dbReference type="RuleBase" id="RU363034"/>
    </source>
</evidence>
<evidence type="ECO:0000313" key="18">
    <source>
        <dbReference type="EnsemblMetazoa" id="XP_030829643"/>
    </source>
</evidence>
<dbReference type="Gene3D" id="2.40.10.10">
    <property type="entry name" value="Trypsin-like serine proteases"/>
    <property type="match status" value="1"/>
</dbReference>
<dbReference type="SUPFAM" id="SSF82671">
    <property type="entry name" value="SEA domain"/>
    <property type="match status" value="1"/>
</dbReference>
<dbReference type="PANTHER" id="PTHR24252:SF7">
    <property type="entry name" value="HYALIN"/>
    <property type="match status" value="1"/>
</dbReference>
<feature type="disulfide bond" evidence="10">
    <location>
        <begin position="557"/>
        <end position="572"/>
    </location>
</feature>
<keyword evidence="9 10" id="KW-1015">Disulfide bond</keyword>
<comment type="subcellular location">
    <subcellularLocation>
        <location evidence="1">Cell membrane</location>
        <topology evidence="1">Single-pass type II membrane protein</topology>
    </subcellularLocation>
</comment>
<keyword evidence="5 11" id="KW-0720">Serine protease</keyword>
<dbReference type="InterPro" id="IPR018114">
    <property type="entry name" value="TRYPSIN_HIS"/>
</dbReference>
<feature type="disulfide bond" evidence="10">
    <location>
        <begin position="712"/>
        <end position="727"/>
    </location>
</feature>
<feature type="domain" description="CUB" evidence="14">
    <location>
        <begin position="1113"/>
        <end position="1234"/>
    </location>
</feature>
<dbReference type="CDD" id="cd07066">
    <property type="entry name" value="CRD_FZ"/>
    <property type="match status" value="1"/>
</dbReference>
<dbReference type="InterPro" id="IPR009003">
    <property type="entry name" value="Peptidase_S1_PA"/>
</dbReference>
<keyword evidence="4 11" id="KW-0378">Hydrolase</keyword>
<dbReference type="EnsemblMetazoa" id="XM_030973783">
    <property type="protein sequence ID" value="XP_030829643"/>
    <property type="gene ID" value="LOC579807"/>
</dbReference>
<dbReference type="Pfam" id="PF01390">
    <property type="entry name" value="SEA"/>
    <property type="match status" value="1"/>
</dbReference>
<dbReference type="PROSITE" id="PS00134">
    <property type="entry name" value="TRYPSIN_HIS"/>
    <property type="match status" value="1"/>
</dbReference>
<dbReference type="InterPro" id="IPR033116">
    <property type="entry name" value="TRYPSIN_SER"/>
</dbReference>
<feature type="disulfide bond" evidence="10">
    <location>
        <begin position="901"/>
        <end position="916"/>
    </location>
</feature>
<feature type="disulfide bond" evidence="10">
    <location>
        <begin position="937"/>
        <end position="952"/>
    </location>
</feature>
<dbReference type="GO" id="GO:0006508">
    <property type="term" value="P:proteolysis"/>
    <property type="evidence" value="ECO:0007669"/>
    <property type="project" value="UniProtKB-KW"/>
</dbReference>
<dbReference type="SUPFAM" id="SSF49854">
    <property type="entry name" value="Spermadhesin, CUB domain"/>
    <property type="match status" value="3"/>
</dbReference>
<dbReference type="Proteomes" id="UP000007110">
    <property type="component" value="Unassembled WGS sequence"/>
</dbReference>
<dbReference type="PRINTS" id="PR00261">
    <property type="entry name" value="LDLRECEPTOR"/>
</dbReference>
<evidence type="ECO:0000256" key="13">
    <source>
        <dbReference type="SAM" id="Phobius"/>
    </source>
</evidence>
<evidence type="ECO:0000256" key="3">
    <source>
        <dbReference type="ARBA" id="ARBA00022692"/>
    </source>
</evidence>
<dbReference type="GO" id="GO:0004252">
    <property type="term" value="F:serine-type endopeptidase activity"/>
    <property type="evidence" value="ECO:0007669"/>
    <property type="project" value="InterPro"/>
</dbReference>
<keyword evidence="7 13" id="KW-1133">Transmembrane helix</keyword>
<evidence type="ECO:0000256" key="10">
    <source>
        <dbReference type="PROSITE-ProRule" id="PRU00124"/>
    </source>
</evidence>
<dbReference type="SUPFAM" id="SSF57424">
    <property type="entry name" value="LDL receptor-like module"/>
    <property type="match status" value="8"/>
</dbReference>